<dbReference type="GO" id="GO:0017150">
    <property type="term" value="F:tRNA dihydrouridine synthase activity"/>
    <property type="evidence" value="ECO:0007669"/>
    <property type="project" value="InterPro"/>
</dbReference>
<keyword evidence="14" id="KW-0547">Nucleotide-binding</keyword>
<evidence type="ECO:0000256" key="5">
    <source>
        <dbReference type="ARBA" id="ARBA00022643"/>
    </source>
</evidence>
<keyword evidence="4 12" id="KW-0285">Flavoprotein</keyword>
<reference evidence="16 17" key="1">
    <citation type="journal article" date="2009" name="Appl. Environ. Microbiol.">
        <title>Genomic analysis of 'Elusimicrobium minutum,' the first cultivated representative of the phylum 'Elusimicrobia' (formerly termite group 1).</title>
        <authorList>
            <person name="Herlemann D.P.R."/>
            <person name="Geissinger O."/>
            <person name="Ikeda-Ohtsubo W."/>
            <person name="Kunin V."/>
            <person name="Sun H."/>
            <person name="Lapidus A."/>
            <person name="Hugenholtz P."/>
            <person name="Brune A."/>
        </authorList>
    </citation>
    <scope>NUCLEOTIDE SEQUENCE [LARGE SCALE GENOMIC DNA]</scope>
    <source>
        <strain evidence="16 17">Pei191</strain>
    </source>
</reference>
<protein>
    <recommendedName>
        <fullName evidence="12">tRNA-dihydrouridine synthase</fullName>
        <ecNumber evidence="12">1.3.1.-</ecNumber>
    </recommendedName>
</protein>
<dbReference type="PANTHER" id="PTHR45846:SF1">
    <property type="entry name" value="TRNA-DIHYDROURIDINE(47) SYNTHASE [NAD(P)(+)]-LIKE"/>
    <property type="match status" value="1"/>
</dbReference>
<dbReference type="RefSeq" id="WP_012415635.1">
    <property type="nucleotide sequence ID" value="NC_010644.1"/>
</dbReference>
<keyword evidence="3" id="KW-0820">tRNA-binding</keyword>
<keyword evidence="5 12" id="KW-0288">FMN</keyword>
<keyword evidence="17" id="KW-1185">Reference proteome</keyword>
<feature type="binding site" evidence="14">
    <location>
        <begin position="230"/>
        <end position="231"/>
    </location>
    <ligand>
        <name>FMN</name>
        <dbReference type="ChEBI" id="CHEBI:58210"/>
    </ligand>
</feature>
<comment type="function">
    <text evidence="2 12">Catalyzes the synthesis of 5,6-dihydrouridine (D), a modified base found in the D-loop of most tRNAs, via the reduction of the C5-C6 double bond in target uridines.</text>
</comment>
<feature type="binding site" evidence="14">
    <location>
        <begin position="23"/>
        <end position="25"/>
    </location>
    <ligand>
        <name>FMN</name>
        <dbReference type="ChEBI" id="CHEBI:58210"/>
    </ligand>
</feature>
<dbReference type="Pfam" id="PF01207">
    <property type="entry name" value="Dus"/>
    <property type="match status" value="1"/>
</dbReference>
<evidence type="ECO:0000256" key="3">
    <source>
        <dbReference type="ARBA" id="ARBA00022555"/>
    </source>
</evidence>
<dbReference type="InterPro" id="IPR013785">
    <property type="entry name" value="Aldolase_TIM"/>
</dbReference>
<feature type="active site" description="Proton donor" evidence="13">
    <location>
        <position position="107"/>
    </location>
</feature>
<evidence type="ECO:0000313" key="17">
    <source>
        <dbReference type="Proteomes" id="UP000001029"/>
    </source>
</evidence>
<dbReference type="InterPro" id="IPR018517">
    <property type="entry name" value="tRNA_hU_synthase_CS"/>
</dbReference>
<gene>
    <name evidence="16" type="ordered locus">Emin_1472</name>
</gene>
<dbReference type="Gene3D" id="3.20.20.70">
    <property type="entry name" value="Aldolase class I"/>
    <property type="match status" value="1"/>
</dbReference>
<dbReference type="STRING" id="445932.Emin_1472"/>
<comment type="catalytic activity">
    <reaction evidence="10">
        <text>a 5,6-dihydrouridine in tRNA + NADP(+) = a uridine in tRNA + NADPH + H(+)</text>
        <dbReference type="Rhea" id="RHEA:23624"/>
        <dbReference type="Rhea" id="RHEA-COMP:13339"/>
        <dbReference type="Rhea" id="RHEA-COMP:13887"/>
        <dbReference type="ChEBI" id="CHEBI:15378"/>
        <dbReference type="ChEBI" id="CHEBI:57783"/>
        <dbReference type="ChEBI" id="CHEBI:58349"/>
        <dbReference type="ChEBI" id="CHEBI:65315"/>
        <dbReference type="ChEBI" id="CHEBI:74443"/>
    </reaction>
</comment>
<keyword evidence="7" id="KW-0521">NADP</keyword>
<dbReference type="EC" id="1.3.1.-" evidence="12"/>
<keyword evidence="6 12" id="KW-0819">tRNA processing</keyword>
<name>B2KES4_ELUMP</name>
<keyword evidence="9 12" id="KW-0560">Oxidoreductase</keyword>
<feature type="binding site" evidence="14">
    <location>
        <position position="176"/>
    </location>
    <ligand>
        <name>FMN</name>
        <dbReference type="ChEBI" id="CHEBI:58210"/>
    </ligand>
</feature>
<dbReference type="Gene3D" id="1.10.1200.80">
    <property type="entry name" value="Putative flavin oxidoreducatase, domain 2"/>
    <property type="match status" value="1"/>
</dbReference>
<dbReference type="CDD" id="cd02801">
    <property type="entry name" value="DUS_like_FMN"/>
    <property type="match status" value="1"/>
</dbReference>
<dbReference type="GO" id="GO:0050660">
    <property type="term" value="F:flavin adenine dinucleotide binding"/>
    <property type="evidence" value="ECO:0007669"/>
    <property type="project" value="InterPro"/>
</dbReference>
<evidence type="ECO:0000259" key="15">
    <source>
        <dbReference type="Pfam" id="PF01207"/>
    </source>
</evidence>
<evidence type="ECO:0000256" key="14">
    <source>
        <dbReference type="PIRSR" id="PIRSR006621-2"/>
    </source>
</evidence>
<dbReference type="InterPro" id="IPR001269">
    <property type="entry name" value="DUS_fam"/>
</dbReference>
<comment type="similarity">
    <text evidence="12">Belongs to the dus family.</text>
</comment>
<dbReference type="SUPFAM" id="SSF51395">
    <property type="entry name" value="FMN-linked oxidoreductases"/>
    <property type="match status" value="1"/>
</dbReference>
<feature type="binding site" evidence="14">
    <location>
        <position position="146"/>
    </location>
    <ligand>
        <name>FMN</name>
        <dbReference type="ChEBI" id="CHEBI:58210"/>
    </ligand>
</feature>
<comment type="catalytic activity">
    <reaction evidence="11">
        <text>a 5,6-dihydrouridine in tRNA + NAD(+) = a uridine in tRNA + NADH + H(+)</text>
        <dbReference type="Rhea" id="RHEA:54452"/>
        <dbReference type="Rhea" id="RHEA-COMP:13339"/>
        <dbReference type="Rhea" id="RHEA-COMP:13887"/>
        <dbReference type="ChEBI" id="CHEBI:15378"/>
        <dbReference type="ChEBI" id="CHEBI:57540"/>
        <dbReference type="ChEBI" id="CHEBI:57945"/>
        <dbReference type="ChEBI" id="CHEBI:65315"/>
        <dbReference type="ChEBI" id="CHEBI:74443"/>
    </reaction>
</comment>
<dbReference type="Proteomes" id="UP000001029">
    <property type="component" value="Chromosome"/>
</dbReference>
<keyword evidence="8" id="KW-0694">RNA-binding</keyword>
<evidence type="ECO:0000256" key="13">
    <source>
        <dbReference type="PIRSR" id="PIRSR006621-1"/>
    </source>
</evidence>
<dbReference type="AlphaFoldDB" id="B2KES4"/>
<proteinExistence type="inferred from homology"/>
<evidence type="ECO:0000256" key="8">
    <source>
        <dbReference type="ARBA" id="ARBA00022884"/>
    </source>
</evidence>
<dbReference type="OrthoDB" id="9764501at2"/>
<dbReference type="InterPro" id="IPR035587">
    <property type="entry name" value="DUS-like_FMN-bd"/>
</dbReference>
<evidence type="ECO:0000256" key="10">
    <source>
        <dbReference type="ARBA" id="ARBA00048205"/>
    </source>
</evidence>
<feature type="binding site" evidence="14">
    <location>
        <begin position="207"/>
        <end position="209"/>
    </location>
    <ligand>
        <name>FMN</name>
        <dbReference type="ChEBI" id="CHEBI:58210"/>
    </ligand>
</feature>
<evidence type="ECO:0000256" key="9">
    <source>
        <dbReference type="ARBA" id="ARBA00023002"/>
    </source>
</evidence>
<accession>B2KES4</accession>
<evidence type="ECO:0000256" key="6">
    <source>
        <dbReference type="ARBA" id="ARBA00022694"/>
    </source>
</evidence>
<dbReference type="PIRSF" id="PIRSF006621">
    <property type="entry name" value="Dus"/>
    <property type="match status" value="1"/>
</dbReference>
<comment type="cofactor">
    <cofactor evidence="1 12 14">
        <name>FMN</name>
        <dbReference type="ChEBI" id="CHEBI:58210"/>
    </cofactor>
</comment>
<evidence type="ECO:0000256" key="7">
    <source>
        <dbReference type="ARBA" id="ARBA00022857"/>
    </source>
</evidence>
<sequence>MNAFVKKITIGSFAAKNNLMLAPMAGITDTPFRIHCLNNGAGIVCAEMVSAKAVEYDNKKSVKMLAVDKKEHPVSMQIFGGDAESISIAAKAAEAAGADIIDINAGCPVKKINRAGAGCVLIKDEKLLASIVNAAVNSVSIPVTLKTRIGLTAGDFKGDKIAKLAENEGAAAVIMHARYAGNVHGGPADLEALAKVVSAVKIPVIGNGGIVDVNTADKMFETGVRGIMVGRGAIGNINIFKSIINGCDIELNPKENVKIFFNLIKQNVNFYGEKNGIARSRKTVGFWIKGFPMAGEIRGEFVKLNTLAAVQKLFGEYL</sequence>
<evidence type="ECO:0000256" key="1">
    <source>
        <dbReference type="ARBA" id="ARBA00001917"/>
    </source>
</evidence>
<evidence type="ECO:0000256" key="11">
    <source>
        <dbReference type="ARBA" id="ARBA00048802"/>
    </source>
</evidence>
<dbReference type="HOGENOM" id="CLU_013299_0_3_0"/>
<feature type="binding site" evidence="14">
    <location>
        <position position="77"/>
    </location>
    <ligand>
        <name>FMN</name>
        <dbReference type="ChEBI" id="CHEBI:58210"/>
    </ligand>
</feature>
<dbReference type="PANTHER" id="PTHR45846">
    <property type="entry name" value="TRNA-DIHYDROURIDINE(47) SYNTHASE [NAD(P)(+)]-LIKE"/>
    <property type="match status" value="1"/>
</dbReference>
<feature type="domain" description="DUS-like FMN-binding" evidence="15">
    <location>
        <begin position="20"/>
        <end position="306"/>
    </location>
</feature>
<evidence type="ECO:0000256" key="12">
    <source>
        <dbReference type="PIRNR" id="PIRNR006621"/>
    </source>
</evidence>
<evidence type="ECO:0000313" key="16">
    <source>
        <dbReference type="EMBL" id="ACC99020.1"/>
    </source>
</evidence>
<dbReference type="InterPro" id="IPR024036">
    <property type="entry name" value="tRNA-dHydroUridine_Synthase_C"/>
</dbReference>
<dbReference type="GO" id="GO:0000049">
    <property type="term" value="F:tRNA binding"/>
    <property type="evidence" value="ECO:0007669"/>
    <property type="project" value="UniProtKB-KW"/>
</dbReference>
<dbReference type="PROSITE" id="PS01136">
    <property type="entry name" value="UPF0034"/>
    <property type="match status" value="1"/>
</dbReference>
<evidence type="ECO:0000256" key="4">
    <source>
        <dbReference type="ARBA" id="ARBA00022630"/>
    </source>
</evidence>
<organism evidence="16 17">
    <name type="scientific">Elusimicrobium minutum (strain Pei191)</name>
    <dbReference type="NCBI Taxonomy" id="445932"/>
    <lineage>
        <taxon>Bacteria</taxon>
        <taxon>Pseudomonadati</taxon>
        <taxon>Elusimicrobiota</taxon>
        <taxon>Elusimicrobia</taxon>
        <taxon>Elusimicrobiales</taxon>
        <taxon>Elusimicrobiaceae</taxon>
        <taxon>Elusimicrobium</taxon>
    </lineage>
</organism>
<dbReference type="KEGG" id="emi:Emin_1472"/>
<dbReference type="EMBL" id="CP001055">
    <property type="protein sequence ID" value="ACC99020.1"/>
    <property type="molecule type" value="Genomic_DNA"/>
</dbReference>
<evidence type="ECO:0000256" key="2">
    <source>
        <dbReference type="ARBA" id="ARBA00002790"/>
    </source>
</evidence>